<evidence type="ECO:0000256" key="2">
    <source>
        <dbReference type="SAM" id="Phobius"/>
    </source>
</evidence>
<evidence type="ECO:0000313" key="3">
    <source>
        <dbReference type="EMBL" id="MEY9469344.1"/>
    </source>
</evidence>
<name>A0ABV4GDE1_9BRAD</name>
<dbReference type="EMBL" id="JBGBZN010000002">
    <property type="protein sequence ID" value="MEY9469344.1"/>
    <property type="molecule type" value="Genomic_DNA"/>
</dbReference>
<accession>A0ABV4GDE1</accession>
<feature type="transmembrane region" description="Helical" evidence="2">
    <location>
        <begin position="44"/>
        <end position="63"/>
    </location>
</feature>
<proteinExistence type="predicted"/>
<feature type="compositionally biased region" description="Polar residues" evidence="1">
    <location>
        <begin position="165"/>
        <end position="176"/>
    </location>
</feature>
<evidence type="ECO:0000313" key="4">
    <source>
        <dbReference type="Proteomes" id="UP001565474"/>
    </source>
</evidence>
<keyword evidence="4" id="KW-1185">Reference proteome</keyword>
<keyword evidence="2" id="KW-1133">Transmembrane helix</keyword>
<feature type="transmembrane region" description="Helical" evidence="2">
    <location>
        <begin position="109"/>
        <end position="132"/>
    </location>
</feature>
<keyword evidence="2" id="KW-0812">Transmembrane</keyword>
<gene>
    <name evidence="3" type="ORF">ABH992_001743</name>
</gene>
<feature type="region of interest" description="Disordered" evidence="1">
    <location>
        <begin position="143"/>
        <end position="176"/>
    </location>
</feature>
<keyword evidence="2" id="KW-0472">Membrane</keyword>
<sequence length="176" mass="18166">MLALGLVLNTLGIGFFCWAIFALAVYALPFFVALSIGITAFQNGAGVVGALLIGTAGGALTLAFGRAAVAITRSLALRIAVATAFAIPAAVAGYHVVFAVSQIGVPSLAWREVFVCLGAVCIGVTSWTRLIVLAKTRPLEPGGVMESPSNQFLRPEGPRDDRLPPSSSTGSHKSAR</sequence>
<dbReference type="RefSeq" id="WP_240538125.1">
    <property type="nucleotide sequence ID" value="NZ_JBGBYD010000002.1"/>
</dbReference>
<reference evidence="3 4" key="1">
    <citation type="submission" date="2024-07" db="EMBL/GenBank/DDBJ databases">
        <title>Genomic Encyclopedia of Type Strains, Phase V (KMG-V): Genome sequencing to study the core and pangenomes of soil and plant-associated prokaryotes.</title>
        <authorList>
            <person name="Whitman W."/>
        </authorList>
    </citation>
    <scope>NUCLEOTIDE SEQUENCE [LARGE SCALE GENOMIC DNA]</scope>
    <source>
        <strain evidence="3 4">USDA 222</strain>
    </source>
</reference>
<feature type="transmembrane region" description="Helical" evidence="2">
    <location>
        <begin position="12"/>
        <end position="38"/>
    </location>
</feature>
<protein>
    <submittedName>
        <fullName evidence="3">MFS family permease</fullName>
    </submittedName>
</protein>
<organism evidence="3 4">
    <name type="scientific">Bradyrhizobium yuanmingense</name>
    <dbReference type="NCBI Taxonomy" id="108015"/>
    <lineage>
        <taxon>Bacteria</taxon>
        <taxon>Pseudomonadati</taxon>
        <taxon>Pseudomonadota</taxon>
        <taxon>Alphaproteobacteria</taxon>
        <taxon>Hyphomicrobiales</taxon>
        <taxon>Nitrobacteraceae</taxon>
        <taxon>Bradyrhizobium</taxon>
    </lineage>
</organism>
<dbReference type="Proteomes" id="UP001565474">
    <property type="component" value="Unassembled WGS sequence"/>
</dbReference>
<feature type="transmembrane region" description="Helical" evidence="2">
    <location>
        <begin position="75"/>
        <end position="97"/>
    </location>
</feature>
<evidence type="ECO:0000256" key="1">
    <source>
        <dbReference type="SAM" id="MobiDB-lite"/>
    </source>
</evidence>
<comment type="caution">
    <text evidence="3">The sequence shown here is derived from an EMBL/GenBank/DDBJ whole genome shotgun (WGS) entry which is preliminary data.</text>
</comment>